<dbReference type="Proteomes" id="UP000002009">
    <property type="component" value="Chromosome 5"/>
</dbReference>
<dbReference type="InParanoid" id="C1E6X3"/>
<evidence type="ECO:0000256" key="1">
    <source>
        <dbReference type="ARBA" id="ARBA00004496"/>
    </source>
</evidence>
<comment type="subcellular location">
    <subcellularLocation>
        <location evidence="1">Cytoplasm</location>
    </subcellularLocation>
</comment>
<keyword evidence="4" id="KW-0597">Phosphoprotein</keyword>
<feature type="compositionally biased region" description="Basic and acidic residues" evidence="5">
    <location>
        <begin position="96"/>
        <end position="137"/>
    </location>
</feature>
<evidence type="ECO:0000313" key="6">
    <source>
        <dbReference type="EMBL" id="ACO63881.1"/>
    </source>
</evidence>
<feature type="region of interest" description="Disordered" evidence="5">
    <location>
        <begin position="17"/>
        <end position="137"/>
    </location>
</feature>
<evidence type="ECO:0000256" key="4">
    <source>
        <dbReference type="ARBA" id="ARBA00022553"/>
    </source>
</evidence>
<organism evidence="6 7">
    <name type="scientific">Micromonas commoda (strain RCC299 / NOUM17 / CCMP2709)</name>
    <name type="common">Picoplanktonic green alga</name>
    <dbReference type="NCBI Taxonomy" id="296587"/>
    <lineage>
        <taxon>Eukaryota</taxon>
        <taxon>Viridiplantae</taxon>
        <taxon>Chlorophyta</taxon>
        <taxon>Mamiellophyceae</taxon>
        <taxon>Mamiellales</taxon>
        <taxon>Mamiellaceae</taxon>
        <taxon>Micromonas</taxon>
    </lineage>
</organism>
<dbReference type="KEGG" id="mis:MICPUN_108320"/>
<name>C1E6X3_MICCC</name>
<dbReference type="InterPro" id="IPR019376">
    <property type="entry name" value="Myeloid_leukemia_factor"/>
</dbReference>
<evidence type="ECO:0000256" key="2">
    <source>
        <dbReference type="ARBA" id="ARBA00008332"/>
    </source>
</evidence>
<evidence type="ECO:0000256" key="5">
    <source>
        <dbReference type="SAM" id="MobiDB-lite"/>
    </source>
</evidence>
<dbReference type="GeneID" id="8243536"/>
<feature type="compositionally biased region" description="Basic and acidic residues" evidence="5">
    <location>
        <begin position="223"/>
        <end position="244"/>
    </location>
</feature>
<dbReference type="AlphaFoldDB" id="C1E6X3"/>
<evidence type="ECO:0000313" key="7">
    <source>
        <dbReference type="Proteomes" id="UP000002009"/>
    </source>
</evidence>
<proteinExistence type="inferred from homology"/>
<dbReference type="RefSeq" id="XP_002502623.1">
    <property type="nucleotide sequence ID" value="XM_002502577.1"/>
</dbReference>
<sequence>MFLGGGGDILDEFRRMERAMTRALEPPSGAGRGPLARTQTTTRANNGDSRRSQSEVRFSSSSYAYSYRGPGGPDGAPAHFEYTAQSRGVAGPRVETVTETKRSYKDSTGRERHGVSRTVGDRGRRVTRERDGVSGEERCEDRLLATEDGDAFDRDWAAAAAASELHDERRFPSLNAFGADEFHSPRTIHPGGRPGTREEPPRLHASFREEPDVNRRRVASAARETHAVRTRRLAEEARRMASRR</sequence>
<feature type="compositionally biased region" description="Low complexity" evidence="5">
    <location>
        <begin position="55"/>
        <end position="67"/>
    </location>
</feature>
<feature type="region of interest" description="Disordered" evidence="5">
    <location>
        <begin position="176"/>
        <end position="244"/>
    </location>
</feature>
<comment type="similarity">
    <text evidence="2">Belongs to the MLF family.</text>
</comment>
<dbReference type="Pfam" id="PF10248">
    <property type="entry name" value="Mlf1IP"/>
    <property type="match status" value="1"/>
</dbReference>
<reference evidence="6 7" key="1">
    <citation type="journal article" date="2009" name="Science">
        <title>Green evolution and dynamic adaptations revealed by genomes of the marine picoeukaryotes Micromonas.</title>
        <authorList>
            <person name="Worden A.Z."/>
            <person name="Lee J.H."/>
            <person name="Mock T."/>
            <person name="Rouze P."/>
            <person name="Simmons M.P."/>
            <person name="Aerts A.L."/>
            <person name="Allen A.E."/>
            <person name="Cuvelier M.L."/>
            <person name="Derelle E."/>
            <person name="Everett M.V."/>
            <person name="Foulon E."/>
            <person name="Grimwood J."/>
            <person name="Gundlach H."/>
            <person name="Henrissat B."/>
            <person name="Napoli C."/>
            <person name="McDonald S.M."/>
            <person name="Parker M.S."/>
            <person name="Rombauts S."/>
            <person name="Salamov A."/>
            <person name="Von Dassow P."/>
            <person name="Badger J.H."/>
            <person name="Coutinho P.M."/>
            <person name="Demir E."/>
            <person name="Dubchak I."/>
            <person name="Gentemann C."/>
            <person name="Eikrem W."/>
            <person name="Gready J.E."/>
            <person name="John U."/>
            <person name="Lanier W."/>
            <person name="Lindquist E.A."/>
            <person name="Lucas S."/>
            <person name="Mayer K.F."/>
            <person name="Moreau H."/>
            <person name="Not F."/>
            <person name="Otillar R."/>
            <person name="Panaud O."/>
            <person name="Pangilinan J."/>
            <person name="Paulsen I."/>
            <person name="Piegu B."/>
            <person name="Poliakov A."/>
            <person name="Robbens S."/>
            <person name="Schmutz J."/>
            <person name="Toulza E."/>
            <person name="Wyss T."/>
            <person name="Zelensky A."/>
            <person name="Zhou K."/>
            <person name="Armbrust E.V."/>
            <person name="Bhattacharya D."/>
            <person name="Goodenough U.W."/>
            <person name="Van de Peer Y."/>
            <person name="Grigoriev I.V."/>
        </authorList>
    </citation>
    <scope>NUCLEOTIDE SEQUENCE [LARGE SCALE GENOMIC DNA]</scope>
    <source>
        <strain evidence="7">RCC299 / NOUM17</strain>
    </source>
</reference>
<protein>
    <submittedName>
        <fullName evidence="6">Uncharacterized protein</fullName>
    </submittedName>
</protein>
<gene>
    <name evidence="6" type="ORF">MICPUN_108320</name>
</gene>
<dbReference type="GO" id="GO:0005737">
    <property type="term" value="C:cytoplasm"/>
    <property type="evidence" value="ECO:0007669"/>
    <property type="project" value="UniProtKB-SubCell"/>
</dbReference>
<keyword evidence="3" id="KW-0963">Cytoplasm</keyword>
<feature type="compositionally biased region" description="Polar residues" evidence="5">
    <location>
        <begin position="37"/>
        <end position="47"/>
    </location>
</feature>
<keyword evidence="7" id="KW-1185">Reference proteome</keyword>
<feature type="compositionally biased region" description="Basic and acidic residues" evidence="5">
    <location>
        <begin position="195"/>
        <end position="215"/>
    </location>
</feature>
<accession>C1E6X3</accession>
<evidence type="ECO:0000256" key="3">
    <source>
        <dbReference type="ARBA" id="ARBA00022490"/>
    </source>
</evidence>
<dbReference type="EMBL" id="CP001326">
    <property type="protein sequence ID" value="ACO63881.1"/>
    <property type="molecule type" value="Genomic_DNA"/>
</dbReference>